<keyword evidence="2" id="KW-0812">Transmembrane</keyword>
<gene>
    <name evidence="4" type="ORF">Glove_161g45</name>
</gene>
<dbReference type="GO" id="GO:0004190">
    <property type="term" value="F:aspartic-type endopeptidase activity"/>
    <property type="evidence" value="ECO:0007669"/>
    <property type="project" value="InterPro"/>
</dbReference>
<organism evidence="4 5">
    <name type="scientific">Diversispora epigaea</name>
    <dbReference type="NCBI Taxonomy" id="1348612"/>
    <lineage>
        <taxon>Eukaryota</taxon>
        <taxon>Fungi</taxon>
        <taxon>Fungi incertae sedis</taxon>
        <taxon>Mucoromycota</taxon>
        <taxon>Glomeromycotina</taxon>
        <taxon>Glomeromycetes</taxon>
        <taxon>Diversisporales</taxon>
        <taxon>Diversisporaceae</taxon>
        <taxon>Diversispora</taxon>
    </lineage>
</organism>
<dbReference type="GO" id="GO:0006508">
    <property type="term" value="P:proteolysis"/>
    <property type="evidence" value="ECO:0007669"/>
    <property type="project" value="InterPro"/>
</dbReference>
<feature type="transmembrane region" description="Helical" evidence="2">
    <location>
        <begin position="14"/>
        <end position="41"/>
    </location>
</feature>
<evidence type="ECO:0000256" key="2">
    <source>
        <dbReference type="SAM" id="Phobius"/>
    </source>
</evidence>
<keyword evidence="2" id="KW-1133">Transmembrane helix</keyword>
<reference evidence="4 5" key="1">
    <citation type="submission" date="2018-08" db="EMBL/GenBank/DDBJ databases">
        <title>Genome and evolution of the arbuscular mycorrhizal fungus Diversispora epigaea (formerly Glomus versiforme) and its bacterial endosymbionts.</title>
        <authorList>
            <person name="Sun X."/>
            <person name="Fei Z."/>
            <person name="Harrison M."/>
        </authorList>
    </citation>
    <scope>NUCLEOTIDE SEQUENCE [LARGE SCALE GENOMIC DNA]</scope>
    <source>
        <strain evidence="4 5">IT104</strain>
    </source>
</reference>
<evidence type="ECO:0000259" key="3">
    <source>
        <dbReference type="PROSITE" id="PS50175"/>
    </source>
</evidence>
<protein>
    <recommendedName>
        <fullName evidence="3">Peptidase A2 domain-containing protein</fullName>
    </recommendedName>
</protein>
<evidence type="ECO:0000256" key="1">
    <source>
        <dbReference type="ARBA" id="ARBA00022801"/>
    </source>
</evidence>
<dbReference type="PROSITE" id="PS50175">
    <property type="entry name" value="ASP_PROT_RETROV"/>
    <property type="match status" value="1"/>
</dbReference>
<keyword evidence="5" id="KW-1185">Reference proteome</keyword>
<dbReference type="SUPFAM" id="SSF50630">
    <property type="entry name" value="Acid proteases"/>
    <property type="match status" value="1"/>
</dbReference>
<keyword evidence="1" id="KW-0378">Hydrolase</keyword>
<keyword evidence="2" id="KW-0472">Membrane</keyword>
<proteinExistence type="predicted"/>
<comment type="caution">
    <text evidence="4">The sequence shown here is derived from an EMBL/GenBank/DDBJ whole genome shotgun (WGS) entry which is preliminary data.</text>
</comment>
<dbReference type="OrthoDB" id="2409391at2759"/>
<feature type="domain" description="Peptidase A2" evidence="3">
    <location>
        <begin position="219"/>
        <end position="306"/>
    </location>
</feature>
<dbReference type="InterPro" id="IPR001995">
    <property type="entry name" value="Peptidase_A2_cat"/>
</dbReference>
<sequence>MNCLLFPFIFSFKFIAYLFTIGTILMFSPIWIPFTGLYILFKIMEEQNPPETLQTLLKYEKCSNQAQSFLTRMGKNFRWPLSMPEYLRSYAFENIADLEFEFDDEIGLNIIFFYNSLDNNEFVGHENEWVTVHKQKVVEYGQEYNDDLLNKILEIMPGAIQLPVDQTRLPQSKPAKMVIVQSINNDDYKVRVRVRRPSENDIIILPYDFYDTVNNSKRYTSVVDTGAPETILPYYVKRMLGRKGWSTIPGRAGGYGAPAWQIRASAMFEMSIGDDNNWTKWVRAKILLWEKTPGDKVKYALIGNDITNQLAYVHEVGKPIKFLDHQDEPKLTRFLRECS</sequence>
<dbReference type="Proteomes" id="UP000266861">
    <property type="component" value="Unassembled WGS sequence"/>
</dbReference>
<accession>A0A397J0Y1</accession>
<name>A0A397J0Y1_9GLOM</name>
<dbReference type="InterPro" id="IPR021109">
    <property type="entry name" value="Peptidase_aspartic_dom_sf"/>
</dbReference>
<dbReference type="EMBL" id="PQFF01000152">
    <property type="protein sequence ID" value="RHZ78550.1"/>
    <property type="molecule type" value="Genomic_DNA"/>
</dbReference>
<dbReference type="AlphaFoldDB" id="A0A397J0Y1"/>
<evidence type="ECO:0000313" key="4">
    <source>
        <dbReference type="EMBL" id="RHZ78550.1"/>
    </source>
</evidence>
<evidence type="ECO:0000313" key="5">
    <source>
        <dbReference type="Proteomes" id="UP000266861"/>
    </source>
</evidence>